<proteinExistence type="predicted"/>
<dbReference type="RefSeq" id="WP_345268899.1">
    <property type="nucleotide sequence ID" value="NZ_BAABHB010000006.1"/>
</dbReference>
<reference evidence="2" key="1">
    <citation type="journal article" date="2019" name="Int. J. Syst. Evol. Microbiol.">
        <title>The Global Catalogue of Microorganisms (GCM) 10K type strain sequencing project: providing services to taxonomists for standard genome sequencing and annotation.</title>
        <authorList>
            <consortium name="The Broad Institute Genomics Platform"/>
            <consortium name="The Broad Institute Genome Sequencing Center for Infectious Disease"/>
            <person name="Wu L."/>
            <person name="Ma J."/>
        </authorList>
    </citation>
    <scope>NUCLEOTIDE SEQUENCE [LARGE SCALE GENOMIC DNA]</scope>
    <source>
        <strain evidence="2">JCM 17925</strain>
    </source>
</reference>
<organism evidence="1 2">
    <name type="scientific">Nibrella viscosa</name>
    <dbReference type="NCBI Taxonomy" id="1084524"/>
    <lineage>
        <taxon>Bacteria</taxon>
        <taxon>Pseudomonadati</taxon>
        <taxon>Bacteroidota</taxon>
        <taxon>Cytophagia</taxon>
        <taxon>Cytophagales</taxon>
        <taxon>Spirosomataceae</taxon>
        <taxon>Nibrella</taxon>
    </lineage>
</organism>
<gene>
    <name evidence="1" type="ORF">GCM10023187_32610</name>
</gene>
<evidence type="ECO:0000313" key="1">
    <source>
        <dbReference type="EMBL" id="GAA4409399.1"/>
    </source>
</evidence>
<name>A0ABP8KLC3_9BACT</name>
<sequence length="399" mass="46542">MIATVRDAYNQAFSPEQYRAFLNAVEADLPGQLDFRLAETPVFVPAVLKEKLLAACEDIVDVLTREDYRELTDRAIPAHQFVPNEDEHPAFLAIDFAVCRDENGELTPQLIELQGFPSLFGFQPYISEMYRKFFPIPEDFTHLFNVDSNQTYLEHLRRRIVGLCDPEEVILLEIYPEKQKTRIDFELTKRYLGVEPVCLTKIRKNGRQLYYEKDGRQIHIKKIYNRLIFDELEHMPDLQTDFTLTDDVDVEWIGHPNWFFRISKFTLPLIDSPYAPASYYLHTLTEYPEDLSQFVLKPLYSFAGSGVKLNITPADLDAIPEAERPNYLLQRKVQYTPVVLATDGSLIKCEIRLLFIWHRRDPRPLLLTNLCRLSRGEMIGVRFNQDFDWVGGSICYFEP</sequence>
<keyword evidence="2" id="KW-1185">Reference proteome</keyword>
<evidence type="ECO:0000313" key="2">
    <source>
        <dbReference type="Proteomes" id="UP001500936"/>
    </source>
</evidence>
<accession>A0ABP8KLC3</accession>
<comment type="caution">
    <text evidence="1">The sequence shown here is derived from an EMBL/GenBank/DDBJ whole genome shotgun (WGS) entry which is preliminary data.</text>
</comment>
<evidence type="ECO:0008006" key="3">
    <source>
        <dbReference type="Google" id="ProtNLM"/>
    </source>
</evidence>
<dbReference type="EMBL" id="BAABHB010000006">
    <property type="protein sequence ID" value="GAA4409399.1"/>
    <property type="molecule type" value="Genomic_DNA"/>
</dbReference>
<protein>
    <recommendedName>
        <fullName evidence="3">Circularly permuted ATP-grasp type 2</fullName>
    </recommendedName>
</protein>
<dbReference type="Proteomes" id="UP001500936">
    <property type="component" value="Unassembled WGS sequence"/>
</dbReference>